<accession>A0ACC2S6I1</accession>
<dbReference type="Proteomes" id="UP001165960">
    <property type="component" value="Unassembled WGS sequence"/>
</dbReference>
<reference evidence="1" key="1">
    <citation type="submission" date="2022-04" db="EMBL/GenBank/DDBJ databases">
        <title>Genome of the entomopathogenic fungus Entomophthora muscae.</title>
        <authorList>
            <person name="Elya C."/>
            <person name="Lovett B.R."/>
            <person name="Lee E."/>
            <person name="Macias A.M."/>
            <person name="Hajek A.E."/>
            <person name="De Bivort B.L."/>
            <person name="Kasson M.T."/>
            <person name="De Fine Licht H.H."/>
            <person name="Stajich J.E."/>
        </authorList>
    </citation>
    <scope>NUCLEOTIDE SEQUENCE</scope>
    <source>
        <strain evidence="1">Berkeley</strain>
    </source>
</reference>
<keyword evidence="2" id="KW-1185">Reference proteome</keyword>
<organism evidence="1 2">
    <name type="scientific">Entomophthora muscae</name>
    <dbReference type="NCBI Taxonomy" id="34485"/>
    <lineage>
        <taxon>Eukaryota</taxon>
        <taxon>Fungi</taxon>
        <taxon>Fungi incertae sedis</taxon>
        <taxon>Zoopagomycota</taxon>
        <taxon>Entomophthoromycotina</taxon>
        <taxon>Entomophthoromycetes</taxon>
        <taxon>Entomophthorales</taxon>
        <taxon>Entomophthoraceae</taxon>
        <taxon>Entomophthora</taxon>
    </lineage>
</organism>
<evidence type="ECO:0000313" key="1">
    <source>
        <dbReference type="EMBL" id="KAJ9057984.1"/>
    </source>
</evidence>
<proteinExistence type="predicted"/>
<gene>
    <name evidence="1" type="ORF">DSO57_1017312</name>
</gene>
<name>A0ACC2S6I1_9FUNG</name>
<comment type="caution">
    <text evidence="1">The sequence shown here is derived from an EMBL/GenBank/DDBJ whole genome shotgun (WGS) entry which is preliminary data.</text>
</comment>
<dbReference type="EMBL" id="QTSX02005752">
    <property type="protein sequence ID" value="KAJ9057984.1"/>
    <property type="molecule type" value="Genomic_DNA"/>
</dbReference>
<protein>
    <submittedName>
        <fullName evidence="1">Uncharacterized protein</fullName>
    </submittedName>
</protein>
<sequence length="440" mass="51072">MLSDYLILSWLVFPSYALDYSQHLATKSPYFSYHRLQFPTPPADYKLVQIQLISRHGTRNPSPSDIESFRRLEKISDNINSTSKFSCLKRWKSHYKSNENLLLTGIGEKDLYYLGKRARERYHLISESKYTPLKFSFHSSLASRASQSASAFSIGLFEGSGHLTPSNIPAIFYETYSKDEDFILESKSNCPYWGESVKDDEIKADQLSRYTKSKIQPIASRISQTIGFKVETADVRAMYKYCAFDIALQHRTATWCQFLTPADILDLEYLEDLGYYYKYSYGNAFNGKMACVLVTKFIENIENYSRNKSQLIGDFQFGHSQTIQFLLTALGLFKDPFLLTWNLDENLKRNRMFRTSQVVPFDSNIFVELYRYGINAELKVRFLINEAPIKLPNCDMFCPFKKLKTILKQLLKCDYKHMCQVKNAKIPSQVRQTYFGNGSR</sequence>
<evidence type="ECO:0000313" key="2">
    <source>
        <dbReference type="Proteomes" id="UP001165960"/>
    </source>
</evidence>